<feature type="compositionally biased region" description="Basic and acidic residues" evidence="3">
    <location>
        <begin position="1"/>
        <end position="13"/>
    </location>
</feature>
<reference evidence="7" key="1">
    <citation type="journal article" date="2023" name="Mol. Phylogenet. Evol.">
        <title>Genome-scale phylogeny and comparative genomics of the fungal order Sordariales.</title>
        <authorList>
            <person name="Hensen N."/>
            <person name="Bonometti L."/>
            <person name="Westerberg I."/>
            <person name="Brannstrom I.O."/>
            <person name="Guillou S."/>
            <person name="Cros-Aarteil S."/>
            <person name="Calhoun S."/>
            <person name="Haridas S."/>
            <person name="Kuo A."/>
            <person name="Mondo S."/>
            <person name="Pangilinan J."/>
            <person name="Riley R."/>
            <person name="LaButti K."/>
            <person name="Andreopoulos B."/>
            <person name="Lipzen A."/>
            <person name="Chen C."/>
            <person name="Yan M."/>
            <person name="Daum C."/>
            <person name="Ng V."/>
            <person name="Clum A."/>
            <person name="Steindorff A."/>
            <person name="Ohm R.A."/>
            <person name="Martin F."/>
            <person name="Silar P."/>
            <person name="Natvig D.O."/>
            <person name="Lalanne C."/>
            <person name="Gautier V."/>
            <person name="Ament-Velasquez S.L."/>
            <person name="Kruys A."/>
            <person name="Hutchinson M.I."/>
            <person name="Powell A.J."/>
            <person name="Barry K."/>
            <person name="Miller A.N."/>
            <person name="Grigoriev I.V."/>
            <person name="Debuchy R."/>
            <person name="Gladieux P."/>
            <person name="Hiltunen Thoren M."/>
            <person name="Johannesson H."/>
        </authorList>
    </citation>
    <scope>NUCLEOTIDE SEQUENCE</scope>
    <source>
        <strain evidence="7">CBS 314.62</strain>
    </source>
</reference>
<organism evidence="7 8">
    <name type="scientific">Podospora appendiculata</name>
    <dbReference type="NCBI Taxonomy" id="314037"/>
    <lineage>
        <taxon>Eukaryota</taxon>
        <taxon>Fungi</taxon>
        <taxon>Dikarya</taxon>
        <taxon>Ascomycota</taxon>
        <taxon>Pezizomycotina</taxon>
        <taxon>Sordariomycetes</taxon>
        <taxon>Sordariomycetidae</taxon>
        <taxon>Sordariales</taxon>
        <taxon>Podosporaceae</taxon>
        <taxon>Podospora</taxon>
    </lineage>
</organism>
<feature type="domain" description="AAA+ ATPase" evidence="5">
    <location>
        <begin position="852"/>
        <end position="997"/>
    </location>
</feature>
<keyword evidence="4" id="KW-0472">Membrane</keyword>
<evidence type="ECO:0000313" key="7">
    <source>
        <dbReference type="EMBL" id="KAK3687145.1"/>
    </source>
</evidence>
<keyword evidence="4" id="KW-0812">Transmembrane</keyword>
<dbReference type="SUPFAM" id="SSF52540">
    <property type="entry name" value="P-loop containing nucleoside triphosphate hydrolases"/>
    <property type="match status" value="2"/>
</dbReference>
<accession>A0AAE0X705</accession>
<proteinExistence type="predicted"/>
<evidence type="ECO:0000256" key="3">
    <source>
        <dbReference type="SAM" id="MobiDB-lite"/>
    </source>
</evidence>
<evidence type="ECO:0000256" key="2">
    <source>
        <dbReference type="ARBA" id="ARBA00022792"/>
    </source>
</evidence>
<feature type="transmembrane region" description="Helical" evidence="4">
    <location>
        <begin position="558"/>
        <end position="588"/>
    </location>
</feature>
<dbReference type="SMART" id="SM00028">
    <property type="entry name" value="TPR"/>
    <property type="match status" value="2"/>
</dbReference>
<dbReference type="InterPro" id="IPR027417">
    <property type="entry name" value="P-loop_NTPase"/>
</dbReference>
<dbReference type="PANTHER" id="PTHR46082:SF6">
    <property type="entry name" value="AAA+ ATPASE DOMAIN-CONTAINING PROTEIN-RELATED"/>
    <property type="match status" value="1"/>
</dbReference>
<dbReference type="Gene3D" id="1.25.40.10">
    <property type="entry name" value="Tetratricopeptide repeat domain"/>
    <property type="match status" value="1"/>
</dbReference>
<dbReference type="Pfam" id="PF13424">
    <property type="entry name" value="TPR_12"/>
    <property type="match status" value="1"/>
</dbReference>
<dbReference type="SMART" id="SM00382">
    <property type="entry name" value="AAA"/>
    <property type="match status" value="2"/>
</dbReference>
<dbReference type="InterPro" id="IPR019734">
    <property type="entry name" value="TPR_rpt"/>
</dbReference>
<dbReference type="Proteomes" id="UP001270362">
    <property type="component" value="Unassembled WGS sequence"/>
</dbReference>
<feature type="transmembrane region" description="Helical" evidence="4">
    <location>
        <begin position="595"/>
        <end position="619"/>
    </location>
</feature>
<dbReference type="SUPFAM" id="SSF48452">
    <property type="entry name" value="TPR-like"/>
    <property type="match status" value="1"/>
</dbReference>
<dbReference type="InterPro" id="IPR011990">
    <property type="entry name" value="TPR-like_helical_dom_sf"/>
</dbReference>
<dbReference type="Pfam" id="PF08740">
    <property type="entry name" value="BCS1_N"/>
    <property type="match status" value="1"/>
</dbReference>
<dbReference type="InterPro" id="IPR003593">
    <property type="entry name" value="AAA+_ATPase"/>
</dbReference>
<dbReference type="AlphaFoldDB" id="A0AAE0X705"/>
<feature type="region of interest" description="Disordered" evidence="3">
    <location>
        <begin position="1"/>
        <end position="55"/>
    </location>
</feature>
<keyword evidence="8" id="KW-1185">Reference proteome</keyword>
<feature type="domain" description="BCS1 N-terminal" evidence="6">
    <location>
        <begin position="605"/>
        <end position="819"/>
    </location>
</feature>
<evidence type="ECO:0000256" key="1">
    <source>
        <dbReference type="ARBA" id="ARBA00004434"/>
    </source>
</evidence>
<dbReference type="EMBL" id="JAULSO010000002">
    <property type="protein sequence ID" value="KAK3687145.1"/>
    <property type="molecule type" value="Genomic_DNA"/>
</dbReference>
<sequence length="1004" mass="113974">MEVYDTMKDKAKQELANVSPSLSESDRDEQPGTASQHGDGNRQFNNFGTGPQKNVDSNYLRQRAIRISSRKSSIFMQKSGALWGLGGSGKTQVALECAYRRSRDPACSVFWVHADNETTFTQDYKAIAKRLGLAGGLDGPELLTAVRERIEAGSCWLLILDNMDNLGAFGVGRTQSGKDQGWDVEEKHSLYDFVPRGSAGTVLWTSRDKRIGGSLVGAKRAINVARMTDAEAMALLETVGNREIGEGELDGAAQLLAELDWLPLAVSQAATYMRRISMEQIRQENEMAYDILHVLAFLDSQNIPLEIMIQASALQDDDDEVLYAAILLQEFSFLHLRASEGGHPIRLSRRDRRENEVHFSKLALRVVTDLFPELRRELWGECEKYVVHAQRAGEWAELCEGEIEASGLLSRVSDYMFDRGRWREKEPVDKRAYEFRRKRLGEKHLDTIRSMAELAGTYNKQGRYEEAEKIFVEVLVLQRDVLGEKHPDTIWSMASLAATYHQQGRYEEAEKVKVEVLARQRDVLGKKHPDTLQAMHDFAVTWNSRQRCPEALDMMQEFLITLVIALLRSFLYINIIFTFLVHILILIIGRAPLHLITLSLIITSLHITFILVILVQTIFSFTTVLTELLLPNVIIVLVDYALVQRVLAIRKANTLTREPSYHGGKNCAIVRIELVIKRVRNPLSNLKAISNKSLYWWTLIKQPYGSPWDSCISWKRSVVVDEDRMQKKPLYYSPWKGTFYFIYNKHLFWFRSVEEKLGIRTEEVVTVSCFGSPTILKQFFNDCRGVYLKLTKNKTTIFEHRSGKWKRTSLKSIKPVSTVVINEEVKEELLRDIEGFLEPKAPTWHANRGIPYRKGYLLYGPPGTGKSSLCLSLAGCFDLDVYILNISAADGHSLGALFAELPSRCLLLLEDVDATGRNGNPRGSKSETTGAVAGELFSFSIMRPPAWAFRPSPPRTVILAVSYHTPDIFLTDSRPSRITQTPARMSSTFRRDMHRCETDEEKNW</sequence>
<dbReference type="GO" id="GO:0005524">
    <property type="term" value="F:ATP binding"/>
    <property type="evidence" value="ECO:0007669"/>
    <property type="project" value="InterPro"/>
</dbReference>
<keyword evidence="2" id="KW-0496">Mitochondrion</keyword>
<evidence type="ECO:0000259" key="5">
    <source>
        <dbReference type="SMART" id="SM00382"/>
    </source>
</evidence>
<dbReference type="PANTHER" id="PTHR46082">
    <property type="entry name" value="ATP/GTP-BINDING PROTEIN-RELATED"/>
    <property type="match status" value="1"/>
</dbReference>
<dbReference type="InterPro" id="IPR003959">
    <property type="entry name" value="ATPase_AAA_core"/>
</dbReference>
<dbReference type="InterPro" id="IPR053137">
    <property type="entry name" value="NLR-like"/>
</dbReference>
<protein>
    <submittedName>
        <fullName evidence="7">BCS1 N terminal-domain-containing protein</fullName>
    </submittedName>
</protein>
<dbReference type="GO" id="GO:0005743">
    <property type="term" value="C:mitochondrial inner membrane"/>
    <property type="evidence" value="ECO:0007669"/>
    <property type="project" value="UniProtKB-SubCell"/>
</dbReference>
<feature type="compositionally biased region" description="Basic and acidic residues" evidence="3">
    <location>
        <begin position="989"/>
        <end position="1004"/>
    </location>
</feature>
<feature type="region of interest" description="Disordered" evidence="3">
    <location>
        <begin position="980"/>
        <end position="1004"/>
    </location>
</feature>
<comment type="subcellular location">
    <subcellularLocation>
        <location evidence="1">Mitochondrion inner membrane</location>
        <topology evidence="1">Single-pass membrane protein</topology>
    </subcellularLocation>
</comment>
<evidence type="ECO:0000256" key="4">
    <source>
        <dbReference type="SAM" id="Phobius"/>
    </source>
</evidence>
<comment type="caution">
    <text evidence="7">The sequence shown here is derived from an EMBL/GenBank/DDBJ whole genome shotgun (WGS) entry which is preliminary data.</text>
</comment>
<dbReference type="InterPro" id="IPR014851">
    <property type="entry name" value="BCS1_N"/>
</dbReference>
<dbReference type="Pfam" id="PF00004">
    <property type="entry name" value="AAA"/>
    <property type="match status" value="1"/>
</dbReference>
<feature type="domain" description="AAA+ ATPase" evidence="5">
    <location>
        <begin position="76"/>
        <end position="238"/>
    </location>
</feature>
<evidence type="ECO:0000313" key="8">
    <source>
        <dbReference type="Proteomes" id="UP001270362"/>
    </source>
</evidence>
<gene>
    <name evidence="7" type="ORF">B0T22DRAFT_438814</name>
</gene>
<keyword evidence="4" id="KW-1133">Transmembrane helix</keyword>
<dbReference type="SMART" id="SM01024">
    <property type="entry name" value="BCS1_N"/>
    <property type="match status" value="1"/>
</dbReference>
<reference evidence="7" key="2">
    <citation type="submission" date="2023-06" db="EMBL/GenBank/DDBJ databases">
        <authorList>
            <consortium name="Lawrence Berkeley National Laboratory"/>
            <person name="Haridas S."/>
            <person name="Hensen N."/>
            <person name="Bonometti L."/>
            <person name="Westerberg I."/>
            <person name="Brannstrom I.O."/>
            <person name="Guillou S."/>
            <person name="Cros-Aarteil S."/>
            <person name="Calhoun S."/>
            <person name="Kuo A."/>
            <person name="Mondo S."/>
            <person name="Pangilinan J."/>
            <person name="Riley R."/>
            <person name="Labutti K."/>
            <person name="Andreopoulos B."/>
            <person name="Lipzen A."/>
            <person name="Chen C."/>
            <person name="Yanf M."/>
            <person name="Daum C."/>
            <person name="Ng V."/>
            <person name="Clum A."/>
            <person name="Steindorff A."/>
            <person name="Ohm R."/>
            <person name="Martin F."/>
            <person name="Silar P."/>
            <person name="Natvig D."/>
            <person name="Lalanne C."/>
            <person name="Gautier V."/>
            <person name="Ament-Velasquez S.L."/>
            <person name="Kruys A."/>
            <person name="Hutchinson M.I."/>
            <person name="Powell A.J."/>
            <person name="Barry K."/>
            <person name="Miller A.N."/>
            <person name="Grigoriev I.V."/>
            <person name="Debuchy R."/>
            <person name="Gladieux P."/>
            <person name="Thoren M.H."/>
            <person name="Johannesson H."/>
        </authorList>
    </citation>
    <scope>NUCLEOTIDE SEQUENCE</scope>
    <source>
        <strain evidence="7">CBS 314.62</strain>
    </source>
</reference>
<keyword evidence="2" id="KW-0999">Mitochondrion inner membrane</keyword>
<feature type="compositionally biased region" description="Polar residues" evidence="3">
    <location>
        <begin position="32"/>
        <end position="55"/>
    </location>
</feature>
<dbReference type="Gene3D" id="3.40.50.300">
    <property type="entry name" value="P-loop containing nucleotide triphosphate hydrolases"/>
    <property type="match status" value="2"/>
</dbReference>
<evidence type="ECO:0000259" key="6">
    <source>
        <dbReference type="SMART" id="SM01024"/>
    </source>
</evidence>
<dbReference type="GO" id="GO:0016887">
    <property type="term" value="F:ATP hydrolysis activity"/>
    <property type="evidence" value="ECO:0007669"/>
    <property type="project" value="InterPro"/>
</dbReference>
<name>A0AAE0X705_9PEZI</name>